<keyword evidence="1" id="KW-1133">Transmembrane helix</keyword>
<dbReference type="AlphaFoldDB" id="A0A318KJS3"/>
<name>A0A318KJS3_9NOCA</name>
<evidence type="ECO:0000313" key="3">
    <source>
        <dbReference type="Proteomes" id="UP000247569"/>
    </source>
</evidence>
<proteinExistence type="predicted"/>
<dbReference type="RefSeq" id="WP_040738797.1">
    <property type="nucleotide sequence ID" value="NZ_QJKF01000002.1"/>
</dbReference>
<feature type="transmembrane region" description="Helical" evidence="1">
    <location>
        <begin position="20"/>
        <end position="42"/>
    </location>
</feature>
<reference evidence="2 3" key="1">
    <citation type="submission" date="2018-05" db="EMBL/GenBank/DDBJ databases">
        <title>Genomic Encyclopedia of Type Strains, Phase IV (KMG-IV): sequencing the most valuable type-strain genomes for metagenomic binning, comparative biology and taxonomic classification.</title>
        <authorList>
            <person name="Goeker M."/>
        </authorList>
    </citation>
    <scope>NUCLEOTIDE SEQUENCE [LARGE SCALE GENOMIC DNA]</scope>
    <source>
        <strain evidence="2 3">DSM 44704</strain>
    </source>
</reference>
<accession>A0A318KJS3</accession>
<gene>
    <name evidence="2" type="ORF">DFR70_102321</name>
</gene>
<dbReference type="EMBL" id="QJKF01000002">
    <property type="protein sequence ID" value="PXX68637.1"/>
    <property type="molecule type" value="Genomic_DNA"/>
</dbReference>
<keyword evidence="1" id="KW-0472">Membrane</keyword>
<evidence type="ECO:0000313" key="2">
    <source>
        <dbReference type="EMBL" id="PXX68637.1"/>
    </source>
</evidence>
<protein>
    <submittedName>
        <fullName evidence="2">Uncharacterized protein</fullName>
    </submittedName>
</protein>
<evidence type="ECO:0000256" key="1">
    <source>
        <dbReference type="SAM" id="Phobius"/>
    </source>
</evidence>
<keyword evidence="1" id="KW-0812">Transmembrane</keyword>
<dbReference type="Proteomes" id="UP000247569">
    <property type="component" value="Unassembled WGS sequence"/>
</dbReference>
<comment type="caution">
    <text evidence="2">The sequence shown here is derived from an EMBL/GenBank/DDBJ whole genome shotgun (WGS) entry which is preliminary data.</text>
</comment>
<organism evidence="2 3">
    <name type="scientific">Nocardia tenerifensis</name>
    <dbReference type="NCBI Taxonomy" id="228006"/>
    <lineage>
        <taxon>Bacteria</taxon>
        <taxon>Bacillati</taxon>
        <taxon>Actinomycetota</taxon>
        <taxon>Actinomycetes</taxon>
        <taxon>Mycobacteriales</taxon>
        <taxon>Nocardiaceae</taxon>
        <taxon>Nocardia</taxon>
    </lineage>
</organism>
<sequence length="97" mass="10328">MLRHGPADTAVLAHPYLDDVSVICVAVVAVMALALLGFLLFLRWGRKILDSHGVSGLAGAVELVKAWPNPFDFVPSLLTIASSADQKETETDTAQTP</sequence>
<keyword evidence="3" id="KW-1185">Reference proteome</keyword>